<protein>
    <submittedName>
        <fullName evidence="2">Uncharacterized protein</fullName>
    </submittedName>
</protein>
<gene>
    <name evidence="2" type="ORF">PSTG_17741</name>
</gene>
<evidence type="ECO:0000313" key="2">
    <source>
        <dbReference type="EMBL" id="KNE88820.1"/>
    </source>
</evidence>
<feature type="non-terminal residue" evidence="2">
    <location>
        <position position="653"/>
    </location>
</feature>
<dbReference type="Proteomes" id="UP000054564">
    <property type="component" value="Unassembled WGS sequence"/>
</dbReference>
<name>A0A0L0UPC8_9BASI</name>
<comment type="caution">
    <text evidence="2">The sequence shown here is derived from an EMBL/GenBank/DDBJ whole genome shotgun (WGS) entry which is preliminary data.</text>
</comment>
<reference evidence="3" key="1">
    <citation type="submission" date="2014-03" db="EMBL/GenBank/DDBJ databases">
        <title>The Genome Sequence of Puccinia striiformis f. sp. tritici PST-78.</title>
        <authorList>
            <consortium name="The Broad Institute Genome Sequencing Platform"/>
            <person name="Cuomo C."/>
            <person name="Hulbert S."/>
            <person name="Chen X."/>
            <person name="Walker B."/>
            <person name="Young S.K."/>
            <person name="Zeng Q."/>
            <person name="Gargeya S."/>
            <person name="Fitzgerald M."/>
            <person name="Haas B."/>
            <person name="Abouelleil A."/>
            <person name="Alvarado L."/>
            <person name="Arachchi H.M."/>
            <person name="Berlin A.M."/>
            <person name="Chapman S.B."/>
            <person name="Goldberg J."/>
            <person name="Griggs A."/>
            <person name="Gujja S."/>
            <person name="Hansen M."/>
            <person name="Howarth C."/>
            <person name="Imamovic A."/>
            <person name="Larimer J."/>
            <person name="McCowan C."/>
            <person name="Montmayeur A."/>
            <person name="Murphy C."/>
            <person name="Neiman D."/>
            <person name="Pearson M."/>
            <person name="Priest M."/>
            <person name="Roberts A."/>
            <person name="Saif S."/>
            <person name="Shea T."/>
            <person name="Sisk P."/>
            <person name="Sykes S."/>
            <person name="Wortman J."/>
            <person name="Nusbaum C."/>
            <person name="Birren B."/>
        </authorList>
    </citation>
    <scope>NUCLEOTIDE SEQUENCE [LARGE SCALE GENOMIC DNA]</scope>
    <source>
        <strain evidence="3">race PST-78</strain>
    </source>
</reference>
<sequence length="653" mass="73802">MLQGCREHYRQSVSRIHRNRTIISADEVTLFRDSCMGLMKQCTPTDKSYEEQVDFIQRRFPRAKKWFDWWTTLDVASIVFPSRRPLVEDTADRPSPLPETTNAQESMHHLYYMISEGKQCLSVGMVELFTFVTCLEEDWKSVIHGVAISYGPRKQKDVGVSMGQAPKQKRQAHTNDGRPPDTTDELIEGNIQKKAKLGRPPGATNADKNRFTTYISYHALFKNPAQRNRCWLSAGLESLFALFSPLWLRGISGHGKDMFTAIVNHFTSRTTYELTLIELATDPQQHKSPNLKQLFSYIEHRTFTCEISPNIEQFYPDRANRSRHVVKISPATFSQNKIPYADVKRLLGEWETNGLIVVSGLSSPSSSALHHHSLSPSVPRWVAPSAFKFSSGCPRRIGLAFNQEFQMKTDWPFKLTLGGATYTLVSRGFWTGLHYYCKVLRTANKMTGVWLHDEAENQGYAQLINQVPSAIAGPQELTSWVMYSRAWTMDEEKYVEEAITKIRKNNPNPAGDIPFSTLKSILNASHTSVTTPLQESVAAASKVANPLDFGLLDSDLANLDDEDLVTTQVAETVQNDIYERPEEIAVESLPPSQNPPTQIRLKIKPIKKIPTPEEPFQSNSFLPKGPPNDMLPVAPKDVLPVLPKPKKFRPTKK</sequence>
<feature type="compositionally biased region" description="Basic residues" evidence="1">
    <location>
        <begin position="644"/>
        <end position="653"/>
    </location>
</feature>
<evidence type="ECO:0000313" key="3">
    <source>
        <dbReference type="Proteomes" id="UP000054564"/>
    </source>
</evidence>
<feature type="region of interest" description="Disordered" evidence="1">
    <location>
        <begin position="156"/>
        <end position="185"/>
    </location>
</feature>
<organism evidence="2 3">
    <name type="scientific">Puccinia striiformis f. sp. tritici PST-78</name>
    <dbReference type="NCBI Taxonomy" id="1165861"/>
    <lineage>
        <taxon>Eukaryota</taxon>
        <taxon>Fungi</taxon>
        <taxon>Dikarya</taxon>
        <taxon>Basidiomycota</taxon>
        <taxon>Pucciniomycotina</taxon>
        <taxon>Pucciniomycetes</taxon>
        <taxon>Pucciniales</taxon>
        <taxon>Pucciniaceae</taxon>
        <taxon>Puccinia</taxon>
    </lineage>
</organism>
<dbReference type="AlphaFoldDB" id="A0A0L0UPC8"/>
<feature type="compositionally biased region" description="Low complexity" evidence="1">
    <location>
        <begin position="631"/>
        <end position="641"/>
    </location>
</feature>
<feature type="region of interest" description="Disordered" evidence="1">
    <location>
        <begin position="610"/>
        <end position="653"/>
    </location>
</feature>
<proteinExistence type="predicted"/>
<dbReference type="OrthoDB" id="2506334at2759"/>
<dbReference type="EMBL" id="AJIL01000843">
    <property type="protein sequence ID" value="KNE88820.1"/>
    <property type="molecule type" value="Genomic_DNA"/>
</dbReference>
<accession>A0A0L0UPC8</accession>
<keyword evidence="3" id="KW-1185">Reference proteome</keyword>
<evidence type="ECO:0000256" key="1">
    <source>
        <dbReference type="SAM" id="MobiDB-lite"/>
    </source>
</evidence>